<feature type="transmembrane region" description="Helical" evidence="6">
    <location>
        <begin position="146"/>
        <end position="170"/>
    </location>
</feature>
<evidence type="ECO:0000256" key="4">
    <source>
        <dbReference type="ARBA" id="ARBA00022989"/>
    </source>
</evidence>
<comment type="subcellular location">
    <subcellularLocation>
        <location evidence="1">Cell membrane</location>
        <topology evidence="1">Multi-pass membrane protein</topology>
    </subcellularLocation>
</comment>
<dbReference type="AlphaFoldDB" id="A0A0D2K423"/>
<evidence type="ECO:0000256" key="2">
    <source>
        <dbReference type="ARBA" id="ARBA00022475"/>
    </source>
</evidence>
<keyword evidence="2" id="KW-1003">Cell membrane</keyword>
<dbReference type="STRING" id="1306947.J120_03725"/>
<feature type="transmembrane region" description="Helical" evidence="6">
    <location>
        <begin position="88"/>
        <end position="107"/>
    </location>
</feature>
<reference evidence="8 9" key="1">
    <citation type="journal article" date="2013" name="Proc. Natl. Acad. Sci. U.S.A.">
        <title>Candidate phylum TM6 genome recovered from a hospital sink biofilm provides genomic insights into this uncultivated phylum.</title>
        <authorList>
            <person name="McLean J.S."/>
            <person name="Lombardo M.J."/>
            <person name="Badger J.H."/>
            <person name="Edlund A."/>
            <person name="Novotny M."/>
            <person name="Yee-Greenbaum J."/>
            <person name="Vyahhi N."/>
            <person name="Hall A.P."/>
            <person name="Yang Y."/>
            <person name="Dupont C.L."/>
            <person name="Ziegler M.G."/>
            <person name="Chitsaz H."/>
            <person name="Allen A.E."/>
            <person name="Yooseph S."/>
            <person name="Tesler G."/>
            <person name="Pevzner P.A."/>
            <person name="Friedman R.M."/>
            <person name="Nealson K.H."/>
            <person name="Venter J.C."/>
            <person name="Lasken R.S."/>
        </authorList>
    </citation>
    <scope>NUCLEOTIDE SEQUENCE [LARGE SCALE GENOMIC DNA]</scope>
    <source>
        <strain evidence="8 9">TM6SC1</strain>
    </source>
</reference>
<feature type="domain" description="EamA" evidence="7">
    <location>
        <begin position="5"/>
        <end position="130"/>
    </location>
</feature>
<feature type="transmembrane region" description="Helical" evidence="6">
    <location>
        <begin position="61"/>
        <end position="82"/>
    </location>
</feature>
<evidence type="ECO:0000256" key="3">
    <source>
        <dbReference type="ARBA" id="ARBA00022692"/>
    </source>
</evidence>
<dbReference type="InterPro" id="IPR050638">
    <property type="entry name" value="AA-Vitamin_Transporters"/>
</dbReference>
<protein>
    <recommendedName>
        <fullName evidence="7">EamA domain-containing protein</fullName>
    </recommendedName>
</protein>
<dbReference type="PANTHER" id="PTHR32322:SF18">
    <property type="entry name" value="S-ADENOSYLMETHIONINE_S-ADENOSYLHOMOCYSTEINE TRANSPORTER"/>
    <property type="match status" value="1"/>
</dbReference>
<dbReference type="Pfam" id="PF00892">
    <property type="entry name" value="EamA"/>
    <property type="match status" value="2"/>
</dbReference>
<keyword evidence="3 6" id="KW-0812">Transmembrane</keyword>
<name>A0A0D2K423_9BACT</name>
<evidence type="ECO:0000259" key="7">
    <source>
        <dbReference type="Pfam" id="PF00892"/>
    </source>
</evidence>
<dbReference type="GO" id="GO:0005886">
    <property type="term" value="C:plasma membrane"/>
    <property type="evidence" value="ECO:0007669"/>
    <property type="project" value="UniProtKB-SubCell"/>
</dbReference>
<feature type="transmembrane region" description="Helical" evidence="6">
    <location>
        <begin position="215"/>
        <end position="234"/>
    </location>
</feature>
<accession>A0A0D2K423</accession>
<evidence type="ECO:0000313" key="8">
    <source>
        <dbReference type="EMBL" id="KIX85032.1"/>
    </source>
</evidence>
<feature type="transmembrane region" description="Helical" evidence="6">
    <location>
        <begin position="30"/>
        <end position="49"/>
    </location>
</feature>
<dbReference type="SUPFAM" id="SSF103481">
    <property type="entry name" value="Multidrug resistance efflux transporter EmrE"/>
    <property type="match status" value="2"/>
</dbReference>
<dbReference type="PANTHER" id="PTHR32322">
    <property type="entry name" value="INNER MEMBRANE TRANSPORTER"/>
    <property type="match status" value="1"/>
</dbReference>
<keyword evidence="9" id="KW-1185">Reference proteome</keyword>
<organism evidence="8 9">
    <name type="scientific">candidate division TM6 bacterium JCVI TM6SC1</name>
    <dbReference type="NCBI Taxonomy" id="1306947"/>
    <lineage>
        <taxon>Bacteria</taxon>
        <taxon>Candidatus Babelota</taxon>
        <taxon>Vermiphilus</taxon>
    </lineage>
</organism>
<proteinExistence type="predicted"/>
<feature type="transmembrane region" description="Helical" evidence="6">
    <location>
        <begin position="114"/>
        <end position="134"/>
    </location>
</feature>
<evidence type="ECO:0000256" key="6">
    <source>
        <dbReference type="SAM" id="Phobius"/>
    </source>
</evidence>
<feature type="transmembrane region" description="Helical" evidence="6">
    <location>
        <begin position="246"/>
        <end position="264"/>
    </location>
</feature>
<feature type="domain" description="EamA" evidence="7">
    <location>
        <begin position="152"/>
        <end position="289"/>
    </location>
</feature>
<evidence type="ECO:0000313" key="9">
    <source>
        <dbReference type="Proteomes" id="UP000032214"/>
    </source>
</evidence>
<evidence type="ECO:0000256" key="1">
    <source>
        <dbReference type="ARBA" id="ARBA00004651"/>
    </source>
</evidence>
<dbReference type="InterPro" id="IPR000620">
    <property type="entry name" value="EamA_dom"/>
</dbReference>
<dbReference type="EMBL" id="ARQD01000003">
    <property type="protein sequence ID" value="KIX85032.1"/>
    <property type="molecule type" value="Genomic_DNA"/>
</dbReference>
<comment type="caution">
    <text evidence="8">The sequence shown here is derived from an EMBL/GenBank/DDBJ whole genome shotgun (WGS) entry which is preliminary data.</text>
</comment>
<dbReference type="InterPro" id="IPR037185">
    <property type="entry name" value="EmrE-like"/>
</dbReference>
<feature type="transmembrane region" description="Helical" evidence="6">
    <location>
        <begin position="270"/>
        <end position="289"/>
    </location>
</feature>
<keyword evidence="4 6" id="KW-1133">Transmembrane helix</keyword>
<gene>
    <name evidence="8" type="ORF">J120_03725</name>
</gene>
<feature type="transmembrane region" description="Helical" evidence="6">
    <location>
        <begin position="182"/>
        <end position="203"/>
    </location>
</feature>
<sequence>MWHIVVLYAIFASTFTLGKAALAYCPPLFLVTFRMISSGLTLLAIYYAIHGNIGRIKRKDWLFFIKLSFFQIYFSYVTYTWALQYVSSIKAATIYLISPFFAAFFSYTRFKEKVTFYKLAGLILGAVGMIPTLLYETSSEEALTQIGVLSTADIMMIISAASFVYGSILTRDLVKRTEYSPILINGISMTLGGLASGFTALLFENNYMLDFHFAPILWGIITALSISNIASFVLNTYLLRQYTATFITFMGFLDPLFVSLYGMVFLGERISPSFFISIVIVGFGLYLFYNEELKQGYIVKK</sequence>
<dbReference type="eggNOG" id="COG0697">
    <property type="taxonomic scope" value="Bacteria"/>
</dbReference>
<evidence type="ECO:0000256" key="5">
    <source>
        <dbReference type="ARBA" id="ARBA00023136"/>
    </source>
</evidence>
<keyword evidence="5 6" id="KW-0472">Membrane</keyword>
<dbReference type="Proteomes" id="UP000032214">
    <property type="component" value="Unassembled WGS sequence"/>
</dbReference>